<evidence type="ECO:0000313" key="1">
    <source>
        <dbReference type="EMBL" id="KAG8083103.1"/>
    </source>
</evidence>
<comment type="caution">
    <text evidence="1">The sequence shown here is derived from an EMBL/GenBank/DDBJ whole genome shotgun (WGS) entry which is preliminary data.</text>
</comment>
<dbReference type="EMBL" id="JAAALK010000086">
    <property type="protein sequence ID" value="KAG8083103.1"/>
    <property type="molecule type" value="Genomic_DNA"/>
</dbReference>
<accession>A0A8J5W608</accession>
<reference evidence="1" key="2">
    <citation type="submission" date="2021-02" db="EMBL/GenBank/DDBJ databases">
        <authorList>
            <person name="Kimball J.A."/>
            <person name="Haas M.W."/>
            <person name="Macchietto M."/>
            <person name="Kono T."/>
            <person name="Duquette J."/>
            <person name="Shao M."/>
        </authorList>
    </citation>
    <scope>NUCLEOTIDE SEQUENCE</scope>
    <source>
        <tissue evidence="1">Fresh leaf tissue</tissue>
    </source>
</reference>
<dbReference type="AlphaFoldDB" id="A0A8J5W608"/>
<name>A0A8J5W608_ZIZPA</name>
<organism evidence="1 2">
    <name type="scientific">Zizania palustris</name>
    <name type="common">Northern wild rice</name>
    <dbReference type="NCBI Taxonomy" id="103762"/>
    <lineage>
        <taxon>Eukaryota</taxon>
        <taxon>Viridiplantae</taxon>
        <taxon>Streptophyta</taxon>
        <taxon>Embryophyta</taxon>
        <taxon>Tracheophyta</taxon>
        <taxon>Spermatophyta</taxon>
        <taxon>Magnoliopsida</taxon>
        <taxon>Liliopsida</taxon>
        <taxon>Poales</taxon>
        <taxon>Poaceae</taxon>
        <taxon>BOP clade</taxon>
        <taxon>Oryzoideae</taxon>
        <taxon>Oryzeae</taxon>
        <taxon>Zizaniinae</taxon>
        <taxon>Zizania</taxon>
    </lineage>
</organism>
<proteinExistence type="predicted"/>
<reference evidence="1" key="1">
    <citation type="journal article" date="2021" name="bioRxiv">
        <title>Whole Genome Assembly and Annotation of Northern Wild Rice, Zizania palustris L., Supports a Whole Genome Duplication in the Zizania Genus.</title>
        <authorList>
            <person name="Haas M."/>
            <person name="Kono T."/>
            <person name="Macchietto M."/>
            <person name="Millas R."/>
            <person name="McGilp L."/>
            <person name="Shao M."/>
            <person name="Duquette J."/>
            <person name="Hirsch C.N."/>
            <person name="Kimball J."/>
        </authorList>
    </citation>
    <scope>NUCLEOTIDE SEQUENCE</scope>
    <source>
        <tissue evidence="1">Fresh leaf tissue</tissue>
    </source>
</reference>
<protein>
    <submittedName>
        <fullName evidence="1">Uncharacterized protein</fullName>
    </submittedName>
</protein>
<keyword evidence="2" id="KW-1185">Reference proteome</keyword>
<dbReference type="Proteomes" id="UP000729402">
    <property type="component" value="Unassembled WGS sequence"/>
</dbReference>
<gene>
    <name evidence="1" type="ORF">GUJ93_ZPchr0014g46511</name>
</gene>
<evidence type="ECO:0000313" key="2">
    <source>
        <dbReference type="Proteomes" id="UP000729402"/>
    </source>
</evidence>
<sequence length="74" mass="7182">MVASVGPPVVEVAVAAGVGPPTAAAAAAAAAKVTVVASAGIPSVVGAGPLARYTNRGNVVLLKVEMFEDVRSRV</sequence>